<dbReference type="GO" id="GO:0140664">
    <property type="term" value="F:ATP-dependent DNA damage sensor activity"/>
    <property type="evidence" value="ECO:0007669"/>
    <property type="project" value="InterPro"/>
</dbReference>
<reference evidence="5" key="2">
    <citation type="journal article" date="2019" name="IMA Fungus">
        <title>Genome sequencing and comparison of five Tilletia species to identify candidate genes for the detection of regulated species infecting wheat.</title>
        <authorList>
            <person name="Nguyen H.D.T."/>
            <person name="Sultana T."/>
            <person name="Kesanakurti P."/>
            <person name="Hambleton S."/>
        </authorList>
    </citation>
    <scope>NUCLEOTIDE SEQUENCE</scope>
    <source>
        <strain evidence="5">DAOMC 236422</strain>
    </source>
</reference>
<feature type="signal peptide" evidence="3">
    <location>
        <begin position="1"/>
        <end position="26"/>
    </location>
</feature>
<dbReference type="SUPFAM" id="SSF55874">
    <property type="entry name" value="ATPase domain of HSP90 chaperone/DNA topoisomerase II/histidine kinase"/>
    <property type="match status" value="1"/>
</dbReference>
<evidence type="ECO:0000259" key="4">
    <source>
        <dbReference type="SMART" id="SM00853"/>
    </source>
</evidence>
<dbReference type="SUPFAM" id="SSF118116">
    <property type="entry name" value="DNA mismatch repair protein MutL"/>
    <property type="match status" value="1"/>
</dbReference>
<feature type="domain" description="MutL C-terminal dimerisation" evidence="4">
    <location>
        <begin position="638"/>
        <end position="843"/>
    </location>
</feature>
<evidence type="ECO:0000256" key="3">
    <source>
        <dbReference type="SAM" id="SignalP"/>
    </source>
</evidence>
<reference evidence="5" key="1">
    <citation type="submission" date="2016-04" db="EMBL/GenBank/DDBJ databases">
        <authorList>
            <person name="Nguyen H.D."/>
            <person name="Samba Siva P."/>
            <person name="Cullis J."/>
            <person name="Levesque C.A."/>
            <person name="Hambleton S."/>
        </authorList>
    </citation>
    <scope>NUCLEOTIDE SEQUENCE</scope>
    <source>
        <strain evidence="5">DAOMC 236422</strain>
    </source>
</reference>
<keyword evidence="3" id="KW-0732">Signal</keyword>
<comment type="caution">
    <text evidence="5">The sequence shown here is derived from an EMBL/GenBank/DDBJ whole genome shotgun (WGS) entry which is preliminary data.</text>
</comment>
<dbReference type="EMBL" id="LWDG02000005">
    <property type="protein sequence ID" value="KAE8272042.1"/>
    <property type="molecule type" value="Genomic_DNA"/>
</dbReference>
<dbReference type="Gene3D" id="3.30.1540.20">
    <property type="entry name" value="MutL, C-terminal domain, dimerisation subdomain"/>
    <property type="match status" value="2"/>
</dbReference>
<gene>
    <name evidence="5" type="ORF">A4X09_0g319</name>
</gene>
<dbReference type="Proteomes" id="UP000078113">
    <property type="component" value="Unassembled WGS sequence"/>
</dbReference>
<name>A0A8X7NFL9_9BASI</name>
<feature type="region of interest" description="Disordered" evidence="2">
    <location>
        <begin position="237"/>
        <end position="266"/>
    </location>
</feature>
<accession>A0A8X7NFL9</accession>
<evidence type="ECO:0000313" key="5">
    <source>
        <dbReference type="EMBL" id="KAE8272042.1"/>
    </source>
</evidence>
<dbReference type="InterPro" id="IPR037198">
    <property type="entry name" value="MutL_C_sf"/>
</dbReference>
<proteinExistence type="inferred from homology"/>
<dbReference type="GO" id="GO:0016887">
    <property type="term" value="F:ATP hydrolysis activity"/>
    <property type="evidence" value="ECO:0007669"/>
    <property type="project" value="InterPro"/>
</dbReference>
<keyword evidence="6" id="KW-1185">Reference proteome</keyword>
<dbReference type="InterPro" id="IPR042120">
    <property type="entry name" value="MutL_C_dimsub"/>
</dbReference>
<dbReference type="PANTHER" id="PTHR10073">
    <property type="entry name" value="DNA MISMATCH REPAIR PROTEIN MLH, PMS, MUTL"/>
    <property type="match status" value="1"/>
</dbReference>
<dbReference type="PANTHER" id="PTHR10073:SF47">
    <property type="entry name" value="DNA MISMATCH REPAIR PROTEIN MLH3"/>
    <property type="match status" value="1"/>
</dbReference>
<dbReference type="InterPro" id="IPR038973">
    <property type="entry name" value="MutL/Mlh/Pms-like"/>
</dbReference>
<evidence type="ECO:0000256" key="1">
    <source>
        <dbReference type="ARBA" id="ARBA00006082"/>
    </source>
</evidence>
<dbReference type="GO" id="GO:0006298">
    <property type="term" value="P:mismatch repair"/>
    <property type="evidence" value="ECO:0007669"/>
    <property type="project" value="InterPro"/>
</dbReference>
<sequence length="895" mass="98212">MRAHLAFPTLSSLALSLIHNALDAGAKVITVTLDFAIWSLECVDDGRGFPLEMFDGHLRDEALKGSAASRILRYGWKGSSLRLMAHLGRLSISSIPEGTPDKSYALIQKGDVCTFSGSDPARDTRSHHRGSRVTLSDMFVGVTFSLRIRADGSDEGDWSTSALKEGLCLNKATSLRARLLDAYAQHTLRCEHLVEIRDTSTDSSPIAIRGLISLAPVYTKEIQHIFLNKQPLAPGSSFTEHAAAKSGMHESERAHRSQQASGSAMAHMQFGDADSDLFAAVCSVFQSSVHFRHSVDRSLSLDSKRALEGSARRSPTKTKGTHPAFLLDVTVNQKADMGALTMQNGSKRNRLSIKKVLQEVIADSLRKNGLLYEDSAQEISPSKLRRTTSYSASIDAVQSHIPSEIPEYSPRKRRRLSLEPPITSIDRNDEQSQHSFIEYTHEVTGRKYLIDPRTGNSYEAGLVPATQVDDQRSCLPVDLRSTLQRFGSGRTFGKGVGSAATRSDLFSIDDTQPDYTTATAVEKSQSGSTPTWLRSAVAGWKNPVLPLPDEVEIPSLAFSATSTDLTALTASSLASIRRRETNMLLPAIQAHSRFFQDAKEASRTVPGGCSHSVDDDDNTRLNEIEATLDKETLRSARVLGQVDRKFVLCVVALPRADMQRLPSSQALLLIDQHAADERIRVERLLQEYVEGCRAGSPHCHKLREPAEAGLASGEIEALQGNDVVRRCLRRGGFDLQFQRSKAEPDSQSNSSVRLYVNSIPSVIKERVLAERELLTALIRDFIASAGGERGSSLLSHFGEQDVKSSGEGSRFGWIGILRTLPRLMLDLIYSRACRGAIMFNDILTQEQCERLVADVAETAFPFQCAHGRPSMLPLVQLPSRSQTSSAGGLHWRALL</sequence>
<organism evidence="5 6">
    <name type="scientific">Tilletia walkeri</name>
    <dbReference type="NCBI Taxonomy" id="117179"/>
    <lineage>
        <taxon>Eukaryota</taxon>
        <taxon>Fungi</taxon>
        <taxon>Dikarya</taxon>
        <taxon>Basidiomycota</taxon>
        <taxon>Ustilaginomycotina</taxon>
        <taxon>Exobasidiomycetes</taxon>
        <taxon>Tilletiales</taxon>
        <taxon>Tilletiaceae</taxon>
        <taxon>Tilletia</taxon>
    </lineage>
</organism>
<dbReference type="Gene3D" id="3.30.565.10">
    <property type="entry name" value="Histidine kinase-like ATPase, C-terminal domain"/>
    <property type="match status" value="1"/>
</dbReference>
<protein>
    <recommendedName>
        <fullName evidence="4">MutL C-terminal dimerisation domain-containing protein</fullName>
    </recommendedName>
</protein>
<feature type="chain" id="PRO_5036465230" description="MutL C-terminal dimerisation domain-containing protein" evidence="3">
    <location>
        <begin position="27"/>
        <end position="895"/>
    </location>
</feature>
<dbReference type="InterPro" id="IPR014790">
    <property type="entry name" value="MutL_C"/>
</dbReference>
<evidence type="ECO:0000313" key="6">
    <source>
        <dbReference type="Proteomes" id="UP000078113"/>
    </source>
</evidence>
<dbReference type="GO" id="GO:0032300">
    <property type="term" value="C:mismatch repair complex"/>
    <property type="evidence" value="ECO:0007669"/>
    <property type="project" value="InterPro"/>
</dbReference>
<dbReference type="SMART" id="SM00853">
    <property type="entry name" value="MutL_C"/>
    <property type="match status" value="1"/>
</dbReference>
<comment type="similarity">
    <text evidence="1">Belongs to the DNA mismatch repair MutL/HexB family.</text>
</comment>
<dbReference type="GO" id="GO:0005524">
    <property type="term" value="F:ATP binding"/>
    <property type="evidence" value="ECO:0007669"/>
    <property type="project" value="InterPro"/>
</dbReference>
<dbReference type="AlphaFoldDB" id="A0A8X7NFL9"/>
<evidence type="ECO:0000256" key="2">
    <source>
        <dbReference type="SAM" id="MobiDB-lite"/>
    </source>
</evidence>
<dbReference type="InterPro" id="IPR036890">
    <property type="entry name" value="HATPase_C_sf"/>
</dbReference>